<comment type="caution">
    <text evidence="2">The sequence shown here is derived from an EMBL/GenBank/DDBJ whole genome shotgun (WGS) entry which is preliminary data.</text>
</comment>
<accession>A0A0E9N8N0</accession>
<feature type="region of interest" description="Disordered" evidence="1">
    <location>
        <begin position="411"/>
        <end position="442"/>
    </location>
</feature>
<organism evidence="2 3">
    <name type="scientific">Saitoella complicata (strain BCRC 22490 / CBS 7301 / JCM 7358 / NBRC 10748 / NRRL Y-17804)</name>
    <dbReference type="NCBI Taxonomy" id="698492"/>
    <lineage>
        <taxon>Eukaryota</taxon>
        <taxon>Fungi</taxon>
        <taxon>Dikarya</taxon>
        <taxon>Ascomycota</taxon>
        <taxon>Taphrinomycotina</taxon>
        <taxon>Taphrinomycotina incertae sedis</taxon>
        <taxon>Saitoella</taxon>
    </lineage>
</organism>
<proteinExistence type="predicted"/>
<evidence type="ECO:0000313" key="3">
    <source>
        <dbReference type="Proteomes" id="UP000033140"/>
    </source>
</evidence>
<evidence type="ECO:0000256" key="1">
    <source>
        <dbReference type="SAM" id="MobiDB-lite"/>
    </source>
</evidence>
<reference evidence="2 3" key="1">
    <citation type="journal article" date="2011" name="J. Gen. Appl. Microbiol.">
        <title>Draft genome sequencing of the enigmatic yeast Saitoella complicata.</title>
        <authorList>
            <person name="Nishida H."/>
            <person name="Hamamoto M."/>
            <person name="Sugiyama J."/>
        </authorList>
    </citation>
    <scope>NUCLEOTIDE SEQUENCE [LARGE SCALE GENOMIC DNA]</scope>
    <source>
        <strain evidence="2 3">NRRL Y-17804</strain>
    </source>
</reference>
<sequence length="563" mass="63526">MGIRSLSHALPTPRADLSECGSRRARTCALGSYDTDSSSSEGFSPRPSPHIPNLVASRAEFSFGTFVDKDRAISHPEILPPSTLAPHFASNKQKRYALCQATALYQAFPTTLPKLPTEFPTIFTMSFTTFVLWSKVPAKERRRRAALMMPLPEGTCENITVDENKDARCSGTSKPLVKRIATTVTAPDPATRAASVVKDRASNDTERTSAELSSFGRHSGESYSTAATSFDANERLLLPSVPAKTVVQTVTKDEKPKKHGFACKLMKALKKVRANIVTTFKSCAEGPVGFEPFVLPPGDGKHDLELPYRYYHFGPMNYTTGQSALWKYMQRVSDDGKKTRWVDPYQVVSMAEKEKMPHMSEEEDRAFWDVLMWIRVDHRMFPHDSDLAERVDMIFRKRAEEVKRIKAAIEEHEREEEERERLEQEEKERAEREREDQELSASGRRLSWEPRRAILRGIRELRDTEAHTGVFDFSFGTSGLNVNVEGPTSTGGEPMALLQLAFTCTSYYMPYSPVGLTAVERHLEFDLCSFRWSARQPIRLVKGLQKDLSSYHTLSSHLLSTPS</sequence>
<feature type="region of interest" description="Disordered" evidence="1">
    <location>
        <begin position="189"/>
        <end position="217"/>
    </location>
</feature>
<feature type="compositionally biased region" description="Basic and acidic residues" evidence="1">
    <location>
        <begin position="197"/>
        <end position="209"/>
    </location>
</feature>
<dbReference type="Proteomes" id="UP000033140">
    <property type="component" value="Unassembled WGS sequence"/>
</dbReference>
<keyword evidence="3" id="KW-1185">Reference proteome</keyword>
<reference evidence="2 3" key="3">
    <citation type="journal article" date="2015" name="Genome Announc.">
        <title>Draft Genome Sequence of the Archiascomycetous Yeast Saitoella complicata.</title>
        <authorList>
            <person name="Yamauchi K."/>
            <person name="Kondo S."/>
            <person name="Hamamoto M."/>
            <person name="Takahashi Y."/>
            <person name="Ogura Y."/>
            <person name="Hayashi T."/>
            <person name="Nishida H."/>
        </authorList>
    </citation>
    <scope>NUCLEOTIDE SEQUENCE [LARGE SCALE GENOMIC DNA]</scope>
    <source>
        <strain evidence="2 3">NRRL Y-17804</strain>
    </source>
</reference>
<dbReference type="EMBL" id="BACD03000002">
    <property type="protein sequence ID" value="GAO46179.1"/>
    <property type="molecule type" value="Genomic_DNA"/>
</dbReference>
<reference evidence="2 3" key="2">
    <citation type="journal article" date="2014" name="J. Gen. Appl. Microbiol.">
        <title>The early diverging ascomycetous budding yeast Saitoella complicata has three histone deacetylases belonging to the Clr6, Hos2, and Rpd3 lineages.</title>
        <authorList>
            <person name="Nishida H."/>
            <person name="Matsumoto T."/>
            <person name="Kondo S."/>
            <person name="Hamamoto M."/>
            <person name="Yoshikawa H."/>
        </authorList>
    </citation>
    <scope>NUCLEOTIDE SEQUENCE [LARGE SCALE GENOMIC DNA]</scope>
    <source>
        <strain evidence="2 3">NRRL Y-17804</strain>
    </source>
</reference>
<name>A0A0E9N8N0_SAICN</name>
<gene>
    <name evidence="2" type="ORF">G7K_0416-t1</name>
</gene>
<dbReference type="AlphaFoldDB" id="A0A0E9N8N0"/>
<feature type="compositionally biased region" description="Basic and acidic residues" evidence="1">
    <location>
        <begin position="419"/>
        <end position="437"/>
    </location>
</feature>
<evidence type="ECO:0000313" key="2">
    <source>
        <dbReference type="EMBL" id="GAO46179.1"/>
    </source>
</evidence>
<protein>
    <submittedName>
        <fullName evidence="2">Uncharacterized protein</fullName>
    </submittedName>
</protein>